<evidence type="ECO:0000313" key="3">
    <source>
        <dbReference type="EMBL" id="KAF1986781.1"/>
    </source>
</evidence>
<feature type="compositionally biased region" description="Acidic residues" evidence="2">
    <location>
        <begin position="320"/>
        <end position="329"/>
    </location>
</feature>
<keyword evidence="1" id="KW-0175">Coiled coil</keyword>
<gene>
    <name evidence="3" type="ORF">K402DRAFT_393405</name>
</gene>
<sequence length="479" mass="52856">MNSAHPELYYHAMETDLEEAGMDLLGKIDNVFAEVKWNRSQIWAWLASDEVLPTLKQWYKHDYSGIDISSTPRPVFNDSVWGLCLDVFKEDSTKSQVFLAAVRNSTSGAILEDGISPLDATAVRVYRITADCSHRGGSLASVQGPTCFKIITNLIWIISEELKENQRDGVFGMLFEKEDGDPVYGVDKRRVRSEEATSTPHFTELESALDRSRPESADENQMSGHQYGSFRDDANAVQSATSSGNPGHGLRRDRQSVVSVGVRQEQGSAERRQQQLSPSASHAGALAQRSNSPNINDTKSQRTVRRLRRSAKKRKAYIIEDSDDDEETDPGAAMESANLPNTRHGNANNSQAQAGSPSVNVTSHLPTGNVPSNASQQPINNNHNAFASQTPIASNLNLTANQELEILRAQLHLANTQLWHANHAIHQKDAELAGLRGALAGSMVETQKQKASKDKYKDQLQKLQRHLGELSKVDIEAKK</sequence>
<dbReference type="Proteomes" id="UP000800041">
    <property type="component" value="Unassembled WGS sequence"/>
</dbReference>
<reference evidence="3" key="1">
    <citation type="journal article" date="2020" name="Stud. Mycol.">
        <title>101 Dothideomycetes genomes: a test case for predicting lifestyles and emergence of pathogens.</title>
        <authorList>
            <person name="Haridas S."/>
            <person name="Albert R."/>
            <person name="Binder M."/>
            <person name="Bloem J."/>
            <person name="Labutti K."/>
            <person name="Salamov A."/>
            <person name="Andreopoulos B."/>
            <person name="Baker S."/>
            <person name="Barry K."/>
            <person name="Bills G."/>
            <person name="Bluhm B."/>
            <person name="Cannon C."/>
            <person name="Castanera R."/>
            <person name="Culley D."/>
            <person name="Daum C."/>
            <person name="Ezra D."/>
            <person name="Gonzalez J."/>
            <person name="Henrissat B."/>
            <person name="Kuo A."/>
            <person name="Liang C."/>
            <person name="Lipzen A."/>
            <person name="Lutzoni F."/>
            <person name="Magnuson J."/>
            <person name="Mondo S."/>
            <person name="Nolan M."/>
            <person name="Ohm R."/>
            <person name="Pangilinan J."/>
            <person name="Park H.-J."/>
            <person name="Ramirez L."/>
            <person name="Alfaro M."/>
            <person name="Sun H."/>
            <person name="Tritt A."/>
            <person name="Yoshinaga Y."/>
            <person name="Zwiers L.-H."/>
            <person name="Turgeon B."/>
            <person name="Goodwin S."/>
            <person name="Spatafora J."/>
            <person name="Crous P."/>
            <person name="Grigoriev I."/>
        </authorList>
    </citation>
    <scope>NUCLEOTIDE SEQUENCE</scope>
    <source>
        <strain evidence="3">CBS 113979</strain>
    </source>
</reference>
<feature type="region of interest" description="Disordered" evidence="2">
    <location>
        <begin position="189"/>
        <end position="385"/>
    </location>
</feature>
<organism evidence="3 4">
    <name type="scientific">Aulographum hederae CBS 113979</name>
    <dbReference type="NCBI Taxonomy" id="1176131"/>
    <lineage>
        <taxon>Eukaryota</taxon>
        <taxon>Fungi</taxon>
        <taxon>Dikarya</taxon>
        <taxon>Ascomycota</taxon>
        <taxon>Pezizomycotina</taxon>
        <taxon>Dothideomycetes</taxon>
        <taxon>Pleosporomycetidae</taxon>
        <taxon>Aulographales</taxon>
        <taxon>Aulographaceae</taxon>
    </lineage>
</organism>
<evidence type="ECO:0000256" key="1">
    <source>
        <dbReference type="SAM" id="Coils"/>
    </source>
</evidence>
<feature type="coiled-coil region" evidence="1">
    <location>
        <begin position="446"/>
        <end position="473"/>
    </location>
</feature>
<accession>A0A6G1H0P9</accession>
<protein>
    <submittedName>
        <fullName evidence="3">Uncharacterized protein</fullName>
    </submittedName>
</protein>
<evidence type="ECO:0000313" key="4">
    <source>
        <dbReference type="Proteomes" id="UP000800041"/>
    </source>
</evidence>
<evidence type="ECO:0000256" key="2">
    <source>
        <dbReference type="SAM" id="MobiDB-lite"/>
    </source>
</evidence>
<dbReference type="EMBL" id="ML977155">
    <property type="protein sequence ID" value="KAF1986781.1"/>
    <property type="molecule type" value="Genomic_DNA"/>
</dbReference>
<feature type="compositionally biased region" description="Polar residues" evidence="2">
    <location>
        <begin position="338"/>
        <end position="385"/>
    </location>
</feature>
<feature type="compositionally biased region" description="Polar residues" evidence="2">
    <location>
        <begin position="288"/>
        <end position="298"/>
    </location>
</feature>
<proteinExistence type="predicted"/>
<feature type="compositionally biased region" description="Polar residues" evidence="2">
    <location>
        <begin position="236"/>
        <end position="245"/>
    </location>
</feature>
<keyword evidence="4" id="KW-1185">Reference proteome</keyword>
<name>A0A6G1H0P9_9PEZI</name>
<feature type="compositionally biased region" description="Basic residues" evidence="2">
    <location>
        <begin position="302"/>
        <end position="316"/>
    </location>
</feature>
<dbReference type="AlphaFoldDB" id="A0A6G1H0P9"/>